<evidence type="ECO:0000313" key="2">
    <source>
        <dbReference type="Proteomes" id="UP001520878"/>
    </source>
</evidence>
<sequence length="203" mass="22510">MTKVNPPPQLRIPKELQKNPEVTNFFLQMNTILRQLWVRSGGNEDLFEVLQRLIDSAIQLLHYSLDRPLPEQSDADVLESLFLSTPDVEQVKPVTAPTMQEEGGNNVSLSIQLPAEEDLEVITTSSSIESAGNQVIICENTAVINVRLNPFPDEGETVIIKRRGTNVYAIADTAIVDGDYSASLLLPYDSQTLVYANGEWSIV</sequence>
<reference evidence="1 2" key="1">
    <citation type="submission" date="2021-10" db="EMBL/GenBank/DDBJ databases">
        <title>Draft genome of Aestuariibacter halophilus JC2043.</title>
        <authorList>
            <person name="Emsley S.A."/>
            <person name="Pfannmuller K.M."/>
            <person name="Ushijima B."/>
            <person name="Saw J.H."/>
            <person name="Videau P."/>
        </authorList>
    </citation>
    <scope>NUCLEOTIDE SEQUENCE [LARGE SCALE GENOMIC DNA]</scope>
    <source>
        <strain evidence="1 2">JC2043</strain>
    </source>
</reference>
<evidence type="ECO:0008006" key="3">
    <source>
        <dbReference type="Google" id="ProtNLM"/>
    </source>
</evidence>
<name>A0ABS8G6A4_9ALTE</name>
<accession>A0ABS8G6A4</accession>
<comment type="caution">
    <text evidence="1">The sequence shown here is derived from an EMBL/GenBank/DDBJ whole genome shotgun (WGS) entry which is preliminary data.</text>
</comment>
<organism evidence="1 2">
    <name type="scientific">Fluctibacter halophilus</name>
    <dbReference type="NCBI Taxonomy" id="226011"/>
    <lineage>
        <taxon>Bacteria</taxon>
        <taxon>Pseudomonadati</taxon>
        <taxon>Pseudomonadota</taxon>
        <taxon>Gammaproteobacteria</taxon>
        <taxon>Alteromonadales</taxon>
        <taxon>Alteromonadaceae</taxon>
        <taxon>Fluctibacter</taxon>
    </lineage>
</organism>
<proteinExistence type="predicted"/>
<keyword evidence="2" id="KW-1185">Reference proteome</keyword>
<dbReference type="EMBL" id="JAJEWP010000001">
    <property type="protein sequence ID" value="MCC2615933.1"/>
    <property type="molecule type" value="Genomic_DNA"/>
</dbReference>
<evidence type="ECO:0000313" key="1">
    <source>
        <dbReference type="EMBL" id="MCC2615933.1"/>
    </source>
</evidence>
<dbReference type="RefSeq" id="WP_229158370.1">
    <property type="nucleotide sequence ID" value="NZ_JAJEWP010000001.1"/>
</dbReference>
<gene>
    <name evidence="1" type="ORF">LJ739_06740</name>
</gene>
<dbReference type="Proteomes" id="UP001520878">
    <property type="component" value="Unassembled WGS sequence"/>
</dbReference>
<protein>
    <recommendedName>
        <fullName evidence="3">Baseplate assembly protein</fullName>
    </recommendedName>
</protein>